<evidence type="ECO:0000256" key="1">
    <source>
        <dbReference type="SAM" id="Phobius"/>
    </source>
</evidence>
<keyword evidence="3" id="KW-1185">Reference proteome</keyword>
<organism evidence="2 3">
    <name type="scientific">Parasponia andersonii</name>
    <name type="common">Sponia andersonii</name>
    <dbReference type="NCBI Taxonomy" id="3476"/>
    <lineage>
        <taxon>Eukaryota</taxon>
        <taxon>Viridiplantae</taxon>
        <taxon>Streptophyta</taxon>
        <taxon>Embryophyta</taxon>
        <taxon>Tracheophyta</taxon>
        <taxon>Spermatophyta</taxon>
        <taxon>Magnoliopsida</taxon>
        <taxon>eudicotyledons</taxon>
        <taxon>Gunneridae</taxon>
        <taxon>Pentapetalae</taxon>
        <taxon>rosids</taxon>
        <taxon>fabids</taxon>
        <taxon>Rosales</taxon>
        <taxon>Cannabaceae</taxon>
        <taxon>Parasponia</taxon>
    </lineage>
</organism>
<dbReference type="EMBL" id="JXTB01000043">
    <property type="protein sequence ID" value="PON71678.1"/>
    <property type="molecule type" value="Genomic_DNA"/>
</dbReference>
<evidence type="ECO:0000313" key="3">
    <source>
        <dbReference type="Proteomes" id="UP000237105"/>
    </source>
</evidence>
<feature type="transmembrane region" description="Helical" evidence="1">
    <location>
        <begin position="112"/>
        <end position="131"/>
    </location>
</feature>
<dbReference type="STRING" id="3476.A0A2P5DEG6"/>
<proteinExistence type="predicted"/>
<dbReference type="AlphaFoldDB" id="A0A2P5DEG6"/>
<name>A0A2P5DEG6_PARAD</name>
<evidence type="ECO:0008006" key="4">
    <source>
        <dbReference type="Google" id="ProtNLM"/>
    </source>
</evidence>
<feature type="transmembrane region" description="Helical" evidence="1">
    <location>
        <begin position="143"/>
        <end position="162"/>
    </location>
</feature>
<protein>
    <recommendedName>
        <fullName evidence="4">Transmembrane protein</fullName>
    </recommendedName>
</protein>
<sequence>MAFEPLVWYCRPVANGVWTKAVENAFGAYTPCGVDSLVVAFSHLVLLGLCFYRIWRIKKDLKVQRFCLRSKLYNCVLALLAAYSTAEPLFRLIMGISVLNLDGLPGLAPFEMVSLIIEALAWCSMLVMIGLETKVYIYEFRWFVRFGVIYALVGDTVMLNLILPLKDFYSSSVLYLYVSEVGCQVLFGVLLLVYIPHLDPYPSYTPLQTESIDDVAYEELPGGEHICPERHANIISRIFFSWMNPLMKLAYQRPITEKDVWKLDTWDRTETLNAKFQSCWVEESRKPKPWLLRALNNSLGGRQAYKC</sequence>
<accession>A0A2P5DEG6</accession>
<comment type="caution">
    <text evidence="2">The sequence shown here is derived from an EMBL/GenBank/DDBJ whole genome shotgun (WGS) entry which is preliminary data.</text>
</comment>
<keyword evidence="1" id="KW-0812">Transmembrane</keyword>
<feature type="transmembrane region" description="Helical" evidence="1">
    <location>
        <begin position="174"/>
        <end position="195"/>
    </location>
</feature>
<dbReference type="OrthoDB" id="1922901at2759"/>
<dbReference type="Proteomes" id="UP000237105">
    <property type="component" value="Unassembled WGS sequence"/>
</dbReference>
<feature type="transmembrane region" description="Helical" evidence="1">
    <location>
        <begin position="36"/>
        <end position="55"/>
    </location>
</feature>
<reference evidence="3" key="1">
    <citation type="submission" date="2016-06" db="EMBL/GenBank/DDBJ databases">
        <title>Parallel loss of symbiosis genes in relatives of nitrogen-fixing non-legume Parasponia.</title>
        <authorList>
            <person name="Van Velzen R."/>
            <person name="Holmer R."/>
            <person name="Bu F."/>
            <person name="Rutten L."/>
            <person name="Van Zeijl A."/>
            <person name="Liu W."/>
            <person name="Santuari L."/>
            <person name="Cao Q."/>
            <person name="Sharma T."/>
            <person name="Shen D."/>
            <person name="Roswanjaya Y."/>
            <person name="Wardhani T."/>
            <person name="Kalhor M.S."/>
            <person name="Jansen J."/>
            <person name="Van den Hoogen J."/>
            <person name="Gungor B."/>
            <person name="Hartog M."/>
            <person name="Hontelez J."/>
            <person name="Verver J."/>
            <person name="Yang W.-C."/>
            <person name="Schijlen E."/>
            <person name="Repin R."/>
            <person name="Schilthuizen M."/>
            <person name="Schranz E."/>
            <person name="Heidstra R."/>
            <person name="Miyata K."/>
            <person name="Fedorova E."/>
            <person name="Kohlen W."/>
            <person name="Bisseling T."/>
            <person name="Smit S."/>
            <person name="Geurts R."/>
        </authorList>
    </citation>
    <scope>NUCLEOTIDE SEQUENCE [LARGE SCALE GENOMIC DNA]</scope>
    <source>
        <strain evidence="3">cv. WU1-14</strain>
    </source>
</reference>
<feature type="transmembrane region" description="Helical" evidence="1">
    <location>
        <begin position="76"/>
        <end position="100"/>
    </location>
</feature>
<evidence type="ECO:0000313" key="2">
    <source>
        <dbReference type="EMBL" id="PON71678.1"/>
    </source>
</evidence>
<keyword evidence="1" id="KW-1133">Transmembrane helix</keyword>
<keyword evidence="1" id="KW-0472">Membrane</keyword>
<gene>
    <name evidence="2" type="ORF">PanWU01x14_071330</name>
</gene>